<keyword evidence="1" id="KW-0472">Membrane</keyword>
<keyword evidence="1" id="KW-0812">Transmembrane</keyword>
<dbReference type="InterPro" id="IPR050768">
    <property type="entry name" value="UPF0353/GerABKA_families"/>
</dbReference>
<organism evidence="3 4">
    <name type="scientific">Eiseniibacteriota bacterium</name>
    <dbReference type="NCBI Taxonomy" id="2212470"/>
    <lineage>
        <taxon>Bacteria</taxon>
        <taxon>Candidatus Eiseniibacteriota</taxon>
    </lineage>
</organism>
<dbReference type="PANTHER" id="PTHR22550">
    <property type="entry name" value="SPORE GERMINATION PROTEIN"/>
    <property type="match status" value="1"/>
</dbReference>
<dbReference type="Pfam" id="PF13519">
    <property type="entry name" value="VWA_2"/>
    <property type="match status" value="1"/>
</dbReference>
<evidence type="ECO:0000256" key="1">
    <source>
        <dbReference type="SAM" id="Phobius"/>
    </source>
</evidence>
<dbReference type="Gene3D" id="3.40.50.410">
    <property type="entry name" value="von Willebrand factor, type A domain"/>
    <property type="match status" value="1"/>
</dbReference>
<comment type="caution">
    <text evidence="3">The sequence shown here is derived from an EMBL/GenBank/DDBJ whole genome shotgun (WGS) entry which is preliminary data.</text>
</comment>
<dbReference type="EMBL" id="VBOZ01000028">
    <property type="protein sequence ID" value="TMQ64011.1"/>
    <property type="molecule type" value="Genomic_DNA"/>
</dbReference>
<evidence type="ECO:0000313" key="3">
    <source>
        <dbReference type="EMBL" id="TMQ64011.1"/>
    </source>
</evidence>
<proteinExistence type="predicted"/>
<feature type="domain" description="VWFA" evidence="2">
    <location>
        <begin position="90"/>
        <end position="225"/>
    </location>
</feature>
<dbReference type="PANTHER" id="PTHR22550:SF14">
    <property type="entry name" value="VWFA DOMAIN-CONTAINING PROTEIN"/>
    <property type="match status" value="1"/>
</dbReference>
<accession>A0A538TK64</accession>
<evidence type="ECO:0000259" key="2">
    <source>
        <dbReference type="PROSITE" id="PS50234"/>
    </source>
</evidence>
<feature type="transmembrane region" description="Helical" evidence="1">
    <location>
        <begin position="52"/>
        <end position="73"/>
    </location>
</feature>
<evidence type="ECO:0000313" key="4">
    <source>
        <dbReference type="Proteomes" id="UP000317691"/>
    </source>
</evidence>
<dbReference type="InterPro" id="IPR036465">
    <property type="entry name" value="vWFA_dom_sf"/>
</dbReference>
<dbReference type="AlphaFoldDB" id="A0A538TK64"/>
<gene>
    <name evidence="3" type="ORF">E6K79_08460</name>
</gene>
<reference evidence="3 4" key="1">
    <citation type="journal article" date="2019" name="Nat. Microbiol.">
        <title>Mediterranean grassland soil C-N compound turnover is dependent on rainfall and depth, and is mediated by genomically divergent microorganisms.</title>
        <authorList>
            <person name="Diamond S."/>
            <person name="Andeer P.F."/>
            <person name="Li Z."/>
            <person name="Crits-Christoph A."/>
            <person name="Burstein D."/>
            <person name="Anantharaman K."/>
            <person name="Lane K.R."/>
            <person name="Thomas B.C."/>
            <person name="Pan C."/>
            <person name="Northen T.R."/>
            <person name="Banfield J.F."/>
        </authorList>
    </citation>
    <scope>NUCLEOTIDE SEQUENCE [LARGE SCALE GENOMIC DNA]</scope>
    <source>
        <strain evidence="3">WS_9</strain>
    </source>
</reference>
<dbReference type="SUPFAM" id="SSF53300">
    <property type="entry name" value="vWA-like"/>
    <property type="match status" value="1"/>
</dbReference>
<name>A0A538TK64_UNCEI</name>
<dbReference type="SMART" id="SM00327">
    <property type="entry name" value="VWA"/>
    <property type="match status" value="1"/>
</dbReference>
<dbReference type="Proteomes" id="UP000317691">
    <property type="component" value="Unassembled WGS sequence"/>
</dbReference>
<protein>
    <submittedName>
        <fullName evidence="3">VWA domain-containing protein</fullName>
    </submittedName>
</protein>
<keyword evidence="1" id="KW-1133">Transmembrane helix</keyword>
<sequence>MKWAEPERLNLLWLVPALFLLAVWTVRQRARLESTLGDPAALRRLTGEAGRVARAARMGLLLIAFLFAVAGLARPLAGFRLVETAARGADVMVALDLSHSMEARDVRPDRLRAAAREIATLLESLEGSSMGLVAFAGEARVVSPLSTDLEGLVSMVETARPSDLSPQGSDIGAGVSLAARLLRRPGQRPRAVVLVSDGENLSGNPEASVGAVRQAGARLFAIGIGTPQGDLIPVVDSTGAVVGQRREPDGKPVVTRLNEQLLRGLAQRAGGRYERGDGSGAAALRLADAIRSGGGQEVRGRSIRAYDERFPWFAAAAGLLLLAERAVPRRRRS</sequence>
<dbReference type="InterPro" id="IPR002035">
    <property type="entry name" value="VWF_A"/>
</dbReference>
<dbReference type="PROSITE" id="PS50234">
    <property type="entry name" value="VWFA"/>
    <property type="match status" value="1"/>
</dbReference>